<dbReference type="Proteomes" id="UP000001877">
    <property type="component" value="Chromosome"/>
</dbReference>
<organism evidence="1 2">
    <name type="scientific">Brevibacillus brevis (strain 47 / JCM 6285 / NBRC 100599)</name>
    <dbReference type="NCBI Taxonomy" id="358681"/>
    <lineage>
        <taxon>Bacteria</taxon>
        <taxon>Bacillati</taxon>
        <taxon>Bacillota</taxon>
        <taxon>Bacilli</taxon>
        <taxon>Bacillales</taxon>
        <taxon>Paenibacillaceae</taxon>
        <taxon>Brevibacillus</taxon>
    </lineage>
</organism>
<name>C0ZAV3_BREBN</name>
<accession>C0ZAV3</accession>
<evidence type="ECO:0000313" key="1">
    <source>
        <dbReference type="EMBL" id="BAH42912.1"/>
    </source>
</evidence>
<evidence type="ECO:0000313" key="2">
    <source>
        <dbReference type="Proteomes" id="UP000001877"/>
    </source>
</evidence>
<protein>
    <submittedName>
        <fullName evidence="1">Uncharacterized protein</fullName>
    </submittedName>
</protein>
<dbReference type="HOGENOM" id="CLU_3150201_0_0_9"/>
<reference evidence="1 2" key="1">
    <citation type="submission" date="2005-03" db="EMBL/GenBank/DDBJ databases">
        <title>Brevibacillus brevis strain 47, complete genome.</title>
        <authorList>
            <person name="Hosoyama A."/>
            <person name="Yamada R."/>
            <person name="Hongo Y."/>
            <person name="Terui Y."/>
            <person name="Ankai A."/>
            <person name="Masuyama W."/>
            <person name="Sekiguchi M."/>
            <person name="Takeda T."/>
            <person name="Asano K."/>
            <person name="Ohji S."/>
            <person name="Ichikawa N."/>
            <person name="Narita S."/>
            <person name="Aoki N."/>
            <person name="Miura H."/>
            <person name="Matsushita S."/>
            <person name="Sekigawa T."/>
            <person name="Yamagata H."/>
            <person name="Yoshikawa H."/>
            <person name="Udaka S."/>
            <person name="Tanikawa S."/>
            <person name="Fujita N."/>
        </authorList>
    </citation>
    <scope>NUCLEOTIDE SEQUENCE [LARGE SCALE GENOMIC DNA]</scope>
    <source>
        <strain evidence="2">47 / JCM 6285 / NBRC 100599</strain>
    </source>
</reference>
<dbReference type="EMBL" id="AP008955">
    <property type="protein sequence ID" value="BAH42912.1"/>
    <property type="molecule type" value="Genomic_DNA"/>
</dbReference>
<proteinExistence type="predicted"/>
<keyword evidence="2" id="KW-1185">Reference proteome</keyword>
<dbReference type="AlphaFoldDB" id="C0ZAV3"/>
<dbReference type="STRING" id="358681.BBR47_19350"/>
<dbReference type="KEGG" id="bbe:BBR47_19350"/>
<gene>
    <name evidence="1" type="ordered locus">BBR47_19350</name>
</gene>
<dbReference type="RefSeq" id="WP_012685649.1">
    <property type="nucleotide sequence ID" value="NC_012491.1"/>
</dbReference>
<sequence length="48" mass="5484">MGCQHCGGLGYTVEKTGEVSPHIPYTEETYKEPCECWLEEDQKKQSSF</sequence>